<dbReference type="SUPFAM" id="SSF51735">
    <property type="entry name" value="NAD(P)-binding Rossmann-fold domains"/>
    <property type="match status" value="1"/>
</dbReference>
<name>A0A1H2KYM9_9ACTN</name>
<comment type="similarity">
    <text evidence="1">Belongs to the HIBADH-related family.</text>
</comment>
<sequence length="294" mass="30050">MSAVGVVGLGAMGGRIAGRLLDIGHEVHGTNRTAGRARPLIARGLIWHDTPREVAEAADVVISMVTDDAALDAITGGPGGVVAGVAAGKVYIDMSSVSPETSERIAERVSAAGADMIDAPVSGSVPQAETGTLTIMAGGDERVFRGVEPLLRDLGQSVTLVGGHGRGALLKLAVNISLAVQTLAFSEGLVLAERGGIDPRLAASVMSSSAIGSPMLQARVPLLLDLPEDAWFTIRLIRKDIGLALDEARRGGVPLPSGAAAAAVLDEAIERGYGRRDLAALHQVVRELATGGAT</sequence>
<dbReference type="STRING" id="419479.SAMN04488563_4579"/>
<dbReference type="GO" id="GO:0016491">
    <property type="term" value="F:oxidoreductase activity"/>
    <property type="evidence" value="ECO:0007669"/>
    <property type="project" value="UniProtKB-KW"/>
</dbReference>
<dbReference type="PIRSF" id="PIRSF000103">
    <property type="entry name" value="HIBADH"/>
    <property type="match status" value="1"/>
</dbReference>
<evidence type="ECO:0000256" key="3">
    <source>
        <dbReference type="ARBA" id="ARBA00023027"/>
    </source>
</evidence>
<dbReference type="InterPro" id="IPR036291">
    <property type="entry name" value="NAD(P)-bd_dom_sf"/>
</dbReference>
<evidence type="ECO:0000259" key="6">
    <source>
        <dbReference type="Pfam" id="PF14833"/>
    </source>
</evidence>
<evidence type="ECO:0000259" key="5">
    <source>
        <dbReference type="Pfam" id="PF03446"/>
    </source>
</evidence>
<feature type="domain" description="6-phosphogluconate dehydrogenase NADP-binding" evidence="5">
    <location>
        <begin position="4"/>
        <end position="162"/>
    </location>
</feature>
<keyword evidence="8" id="KW-1185">Reference proteome</keyword>
<dbReference type="GO" id="GO:0050661">
    <property type="term" value="F:NADP binding"/>
    <property type="evidence" value="ECO:0007669"/>
    <property type="project" value="InterPro"/>
</dbReference>
<dbReference type="InterPro" id="IPR013328">
    <property type="entry name" value="6PGD_dom2"/>
</dbReference>
<dbReference type="EMBL" id="LT629791">
    <property type="protein sequence ID" value="SDU73642.1"/>
    <property type="molecule type" value="Genomic_DNA"/>
</dbReference>
<organism evidence="7 8">
    <name type="scientific">Jiangella alkaliphila</name>
    <dbReference type="NCBI Taxonomy" id="419479"/>
    <lineage>
        <taxon>Bacteria</taxon>
        <taxon>Bacillati</taxon>
        <taxon>Actinomycetota</taxon>
        <taxon>Actinomycetes</taxon>
        <taxon>Jiangellales</taxon>
        <taxon>Jiangellaceae</taxon>
        <taxon>Jiangella</taxon>
    </lineage>
</organism>
<dbReference type="RefSeq" id="WP_046772689.1">
    <property type="nucleotide sequence ID" value="NZ_LBMC01000073.1"/>
</dbReference>
<protein>
    <submittedName>
        <fullName evidence="7">3-hydroxyisobutyrate dehydrogenase</fullName>
    </submittedName>
</protein>
<dbReference type="PANTHER" id="PTHR43060:SF15">
    <property type="entry name" value="3-HYDROXYISOBUTYRATE DEHYDROGENASE-LIKE 1, MITOCHONDRIAL-RELATED"/>
    <property type="match status" value="1"/>
</dbReference>
<dbReference type="Pfam" id="PF14833">
    <property type="entry name" value="NAD_binding_11"/>
    <property type="match status" value="1"/>
</dbReference>
<evidence type="ECO:0000313" key="7">
    <source>
        <dbReference type="EMBL" id="SDU73642.1"/>
    </source>
</evidence>
<dbReference type="SUPFAM" id="SSF48179">
    <property type="entry name" value="6-phosphogluconate dehydrogenase C-terminal domain-like"/>
    <property type="match status" value="1"/>
</dbReference>
<keyword evidence="2" id="KW-0560">Oxidoreductase</keyword>
<feature type="active site" evidence="4">
    <location>
        <position position="171"/>
    </location>
</feature>
<evidence type="ECO:0000313" key="8">
    <source>
        <dbReference type="Proteomes" id="UP000182977"/>
    </source>
</evidence>
<feature type="domain" description="3-hydroxyisobutyrate dehydrogenase-like NAD-binding" evidence="6">
    <location>
        <begin position="165"/>
        <end position="284"/>
    </location>
</feature>
<dbReference type="Proteomes" id="UP000182977">
    <property type="component" value="Chromosome I"/>
</dbReference>
<dbReference type="AlphaFoldDB" id="A0A1H2KYM9"/>
<dbReference type="PANTHER" id="PTHR43060">
    <property type="entry name" value="3-HYDROXYISOBUTYRATE DEHYDROGENASE-LIKE 1, MITOCHONDRIAL-RELATED"/>
    <property type="match status" value="1"/>
</dbReference>
<keyword evidence="3" id="KW-0520">NAD</keyword>
<dbReference type="GO" id="GO:0051287">
    <property type="term" value="F:NAD binding"/>
    <property type="evidence" value="ECO:0007669"/>
    <property type="project" value="InterPro"/>
</dbReference>
<dbReference type="Gene3D" id="3.40.50.720">
    <property type="entry name" value="NAD(P)-binding Rossmann-like Domain"/>
    <property type="match status" value="1"/>
</dbReference>
<dbReference type="InterPro" id="IPR029154">
    <property type="entry name" value="HIBADH-like_NADP-bd"/>
</dbReference>
<evidence type="ECO:0000256" key="2">
    <source>
        <dbReference type="ARBA" id="ARBA00023002"/>
    </source>
</evidence>
<evidence type="ECO:0000256" key="4">
    <source>
        <dbReference type="PIRSR" id="PIRSR000103-1"/>
    </source>
</evidence>
<evidence type="ECO:0000256" key="1">
    <source>
        <dbReference type="ARBA" id="ARBA00009080"/>
    </source>
</evidence>
<dbReference type="InterPro" id="IPR015815">
    <property type="entry name" value="HIBADH-related"/>
</dbReference>
<dbReference type="InterPro" id="IPR008927">
    <property type="entry name" value="6-PGluconate_DH-like_C_sf"/>
</dbReference>
<dbReference type="Gene3D" id="1.10.1040.10">
    <property type="entry name" value="N-(1-d-carboxylethyl)-l-norvaline Dehydrogenase, domain 2"/>
    <property type="match status" value="1"/>
</dbReference>
<dbReference type="OrthoDB" id="3185659at2"/>
<accession>A0A1H2KYM9</accession>
<gene>
    <name evidence="7" type="ORF">SAMN04488563_4579</name>
</gene>
<dbReference type="InterPro" id="IPR006115">
    <property type="entry name" value="6PGDH_NADP-bd"/>
</dbReference>
<proteinExistence type="inferred from homology"/>
<reference evidence="8" key="1">
    <citation type="submission" date="2016-10" db="EMBL/GenBank/DDBJ databases">
        <authorList>
            <person name="Varghese N."/>
            <person name="Submissions S."/>
        </authorList>
    </citation>
    <scope>NUCLEOTIDE SEQUENCE [LARGE SCALE GENOMIC DNA]</scope>
    <source>
        <strain evidence="8">DSM 45079</strain>
    </source>
</reference>
<dbReference type="Pfam" id="PF03446">
    <property type="entry name" value="NAD_binding_2"/>
    <property type="match status" value="1"/>
</dbReference>